<comment type="caution">
    <text evidence="1">The sequence shown here is derived from an EMBL/GenBank/DDBJ whole genome shotgun (WGS) entry which is preliminary data.</text>
</comment>
<gene>
    <name evidence="1" type="ORF">YK48G_14820</name>
</gene>
<evidence type="ECO:0000313" key="2">
    <source>
        <dbReference type="Proteomes" id="UP000604765"/>
    </source>
</evidence>
<keyword evidence="2" id="KW-1185">Reference proteome</keyword>
<organism evidence="1 2">
    <name type="scientific">Lentilactobacillus fungorum</name>
    <dbReference type="NCBI Taxonomy" id="2201250"/>
    <lineage>
        <taxon>Bacteria</taxon>
        <taxon>Bacillati</taxon>
        <taxon>Bacillota</taxon>
        <taxon>Bacilli</taxon>
        <taxon>Lactobacillales</taxon>
        <taxon>Lactobacillaceae</taxon>
        <taxon>Lentilactobacillus</taxon>
    </lineage>
</organism>
<protein>
    <submittedName>
        <fullName evidence="1">Uncharacterized protein</fullName>
    </submittedName>
</protein>
<sequence>MVEHVSARLPRKPGSGIYEWGAYMEVPAWRSIIRLGCLEIPGSGIYGKGAYAEVPAWWSTIRLGCLNQHNQSSLQGRTFH</sequence>
<proteinExistence type="predicted"/>
<evidence type="ECO:0000313" key="1">
    <source>
        <dbReference type="EMBL" id="GHP14057.1"/>
    </source>
</evidence>
<dbReference type="EMBL" id="BNJR01000012">
    <property type="protein sequence ID" value="GHP14057.1"/>
    <property type="molecule type" value="Genomic_DNA"/>
</dbReference>
<name>A0ABQ3W0P8_9LACO</name>
<dbReference type="Proteomes" id="UP000604765">
    <property type="component" value="Unassembled WGS sequence"/>
</dbReference>
<reference evidence="1 2" key="1">
    <citation type="journal article" date="2021" name="Int. J. Syst. Evol. Microbiol.">
        <title>Lentilactobacillus fungorum sp. nov., isolated from spent mushroom substrates.</title>
        <authorList>
            <person name="Tohno M."/>
            <person name="Tanizawa Y."/>
            <person name="Kojima Y."/>
            <person name="Sakamoto M."/>
            <person name="Ohkuma M."/>
            <person name="Kobayashi H."/>
        </authorList>
    </citation>
    <scope>NUCLEOTIDE SEQUENCE [LARGE SCALE GENOMIC DNA]</scope>
    <source>
        <strain evidence="1 2">YK48G</strain>
    </source>
</reference>
<accession>A0ABQ3W0P8</accession>